<feature type="compositionally biased region" description="Gly residues" evidence="1">
    <location>
        <begin position="58"/>
        <end position="67"/>
    </location>
</feature>
<sequence>MTPPYYAMNGAGGGLVHHSPPPPPHQHQHQHHQHDPHFAAFQGHRHPHGRPASMMGPGPQGQQGGYRGDFAPQHGSPPMFYRGGRAMGMGVAPPGPSSVSPGHSPSYRENKMPSGPFEHHARHHPQGPHAYGRNVGGFQSPPMQRYPAHVGPMPPRHLMNKYESSVPSHPVSNPASPPPYYHPTLIVPRGDNHREGVMMMSMKDKVDRAILDRRQENTVPSHLEDAASILLSLRTTMGKEGSDSEKLSDPLPEEDNTEMDSDTASLNVSNEKINLPLNMKNEDTSSYPSRLTMPNDQHELNKLHCFIRDELLEIVVSSKYAAKEGETDVDCSNRSPSPSSVADEASTSMDDANHLFSGRVGFRCVHCAHTERRRKMNNARKTTGKEQYDPHCTRMSSFYPESVSDLYRLVCLWQSCHFRKCRNIPPAVRDTYQNIKQGRKTLGKTRYWVSSAEKLGLVDIPKTKEGRAGGGICFALNRSSNVCPKSEVVQ</sequence>
<dbReference type="EMBL" id="HBNS01009576">
    <property type="protein sequence ID" value="CAE4593480.1"/>
    <property type="molecule type" value="Transcribed_RNA"/>
</dbReference>
<feature type="region of interest" description="Disordered" evidence="1">
    <location>
        <begin position="325"/>
        <end position="346"/>
    </location>
</feature>
<evidence type="ECO:0000313" key="2">
    <source>
        <dbReference type="EMBL" id="CAE4593480.1"/>
    </source>
</evidence>
<organism evidence="2">
    <name type="scientific">Ditylum brightwellii</name>
    <dbReference type="NCBI Taxonomy" id="49249"/>
    <lineage>
        <taxon>Eukaryota</taxon>
        <taxon>Sar</taxon>
        <taxon>Stramenopiles</taxon>
        <taxon>Ochrophyta</taxon>
        <taxon>Bacillariophyta</taxon>
        <taxon>Mediophyceae</taxon>
        <taxon>Lithodesmiophycidae</taxon>
        <taxon>Lithodesmiales</taxon>
        <taxon>Lithodesmiaceae</taxon>
        <taxon>Ditylum</taxon>
    </lineage>
</organism>
<protein>
    <submittedName>
        <fullName evidence="2">Uncharacterized protein</fullName>
    </submittedName>
</protein>
<gene>
    <name evidence="2" type="ORF">DBRI00130_LOCUS7711</name>
</gene>
<proteinExistence type="predicted"/>
<dbReference type="AlphaFoldDB" id="A0A7S4V6Y6"/>
<feature type="compositionally biased region" description="Polar residues" evidence="1">
    <location>
        <begin position="330"/>
        <end position="346"/>
    </location>
</feature>
<reference evidence="2" key="1">
    <citation type="submission" date="2021-01" db="EMBL/GenBank/DDBJ databases">
        <authorList>
            <person name="Corre E."/>
            <person name="Pelletier E."/>
            <person name="Niang G."/>
            <person name="Scheremetjew M."/>
            <person name="Finn R."/>
            <person name="Kale V."/>
            <person name="Holt S."/>
            <person name="Cochrane G."/>
            <person name="Meng A."/>
            <person name="Brown T."/>
            <person name="Cohen L."/>
        </authorList>
    </citation>
    <scope>NUCLEOTIDE SEQUENCE</scope>
    <source>
        <strain evidence="2">GSO104</strain>
    </source>
</reference>
<feature type="region of interest" description="Disordered" evidence="1">
    <location>
        <begin position="8"/>
        <end position="125"/>
    </location>
</feature>
<feature type="compositionally biased region" description="Acidic residues" evidence="1">
    <location>
        <begin position="251"/>
        <end position="261"/>
    </location>
</feature>
<evidence type="ECO:0000256" key="1">
    <source>
        <dbReference type="SAM" id="MobiDB-lite"/>
    </source>
</evidence>
<name>A0A7S4V6Y6_9STRA</name>
<accession>A0A7S4V6Y6</accession>
<feature type="region of interest" description="Disordered" evidence="1">
    <location>
        <begin position="237"/>
        <end position="264"/>
    </location>
</feature>
<feature type="compositionally biased region" description="Low complexity" evidence="1">
    <location>
        <begin position="82"/>
        <end position="105"/>
    </location>
</feature>